<dbReference type="Proteomes" id="UP000011717">
    <property type="component" value="Unassembled WGS sequence"/>
</dbReference>
<feature type="chain" id="PRO_5004027062" evidence="1">
    <location>
        <begin position="27"/>
        <end position="244"/>
    </location>
</feature>
<name>M2U7M3_9SPHN</name>
<feature type="signal peptide" evidence="1">
    <location>
        <begin position="1"/>
        <end position="26"/>
    </location>
</feature>
<comment type="caution">
    <text evidence="2">The sequence shown here is derived from an EMBL/GenBank/DDBJ whole genome shotgun (WGS) entry which is preliminary data.</text>
</comment>
<dbReference type="InterPro" id="IPR023614">
    <property type="entry name" value="Porin_dom_sf"/>
</dbReference>
<dbReference type="AlphaFoldDB" id="M2U7M3"/>
<dbReference type="EMBL" id="AMRV01000002">
    <property type="protein sequence ID" value="EMD83998.1"/>
    <property type="molecule type" value="Genomic_DNA"/>
</dbReference>
<proteinExistence type="predicted"/>
<evidence type="ECO:0000313" key="3">
    <source>
        <dbReference type="Proteomes" id="UP000011717"/>
    </source>
</evidence>
<evidence type="ECO:0000313" key="2">
    <source>
        <dbReference type="EMBL" id="EMD83998.1"/>
    </source>
</evidence>
<accession>M2U7M3</accession>
<sequence>MRMFACLLPSAAVLSMAFAVAAPALAQGGSALKEQAAKTEKRRLATGTIGSFTPNGASRDFGTRLSELEKRFSFTPSESKKAGAEKITVGLTRRIAHDFSAPTPNEGSASRVATRASAVGAGVDVGYAGFSLTGDYNRGEGRIEGSQRERVDVGFGYAAKEWRADVRAGASQPSDANLIVPEPVGEALSVELGGAYAVSSRLAVKGGVRYDRIHPEAFTRDFVNRDAETAKDTGTVYLGTSFSF</sequence>
<evidence type="ECO:0000256" key="1">
    <source>
        <dbReference type="SAM" id="SignalP"/>
    </source>
</evidence>
<protein>
    <submittedName>
        <fullName evidence="2">Uncharacterized protein</fullName>
    </submittedName>
</protein>
<dbReference type="RefSeq" id="WP_008600498.1">
    <property type="nucleotide sequence ID" value="NZ_AMRV01000002.1"/>
</dbReference>
<reference evidence="2 3" key="1">
    <citation type="journal article" date="2013" name="Genome Announc.">
        <title>Draft Genome Sequence of Strain JLT2015T, Belonging to the Family Sphingomonadaceae of the Alphaproteobacteria.</title>
        <authorList>
            <person name="Tang K."/>
            <person name="Liu K."/>
            <person name="Li S."/>
            <person name="Jiao N."/>
        </authorList>
    </citation>
    <scope>NUCLEOTIDE SEQUENCE [LARGE SCALE GENOMIC DNA]</scope>
    <source>
        <strain evidence="2 3">JLT2015</strain>
    </source>
</reference>
<dbReference type="SUPFAM" id="SSF56935">
    <property type="entry name" value="Porins"/>
    <property type="match status" value="1"/>
</dbReference>
<dbReference type="Gene3D" id="2.40.160.10">
    <property type="entry name" value="Porin"/>
    <property type="match status" value="1"/>
</dbReference>
<organism evidence="2 3">
    <name type="scientific">Pacificimonas flava</name>
    <dbReference type="NCBI Taxonomy" id="1234595"/>
    <lineage>
        <taxon>Bacteria</taxon>
        <taxon>Pseudomonadati</taxon>
        <taxon>Pseudomonadota</taxon>
        <taxon>Alphaproteobacteria</taxon>
        <taxon>Sphingomonadales</taxon>
        <taxon>Sphingosinicellaceae</taxon>
        <taxon>Pacificimonas</taxon>
    </lineage>
</organism>
<keyword evidence="1" id="KW-0732">Signal</keyword>
<gene>
    <name evidence="2" type="ORF">C725_0970</name>
</gene>
<dbReference type="OrthoDB" id="8479273at2"/>
<keyword evidence="3" id="KW-1185">Reference proteome</keyword>